<sequence>MYGKPDMPEASPEITSKVLSELRLLKRNEDWDTAVGLLLKLGDSTALNLNRNDWYRLQRGLEIIEAAGVPRSSFPVPYNSFKEQEASRIKASSCYNVHPEDGTTKSSLTELDYDFLCFFLSVQRTDLYKKIDQRCEEMLTGSNGLLAEASWLLDMGILPNTTITSRAIGYRQAMEYLLNCRRAGGVSSVEEFFAFLSEFQRASRNFAKRQLTWFRNEPLYHWLDASQPLEKLVNFITDAYYESFDSSTYEALKINKTTSRKEIKGLQQYRTQN</sequence>
<dbReference type="Pfam" id="PF01715">
    <property type="entry name" value="IPPT"/>
    <property type="match status" value="1"/>
</dbReference>
<dbReference type="InterPro" id="IPR027417">
    <property type="entry name" value="P-loop_NTPase"/>
</dbReference>
<gene>
    <name evidence="6" type="ORF">KI387_038041</name>
</gene>
<evidence type="ECO:0000256" key="1">
    <source>
        <dbReference type="ARBA" id="ARBA00005842"/>
    </source>
</evidence>
<keyword evidence="4" id="KW-0547">Nucleotide-binding</keyword>
<evidence type="ECO:0000256" key="4">
    <source>
        <dbReference type="ARBA" id="ARBA00022741"/>
    </source>
</evidence>
<keyword evidence="2" id="KW-0808">Transferase</keyword>
<dbReference type="PANTHER" id="PTHR11088:SF60">
    <property type="entry name" value="TRNA DIMETHYLALLYLTRANSFERASE"/>
    <property type="match status" value="1"/>
</dbReference>
<dbReference type="GO" id="GO:0009691">
    <property type="term" value="P:cytokinin biosynthetic process"/>
    <property type="evidence" value="ECO:0007669"/>
    <property type="project" value="UniProtKB-KW"/>
</dbReference>
<evidence type="ECO:0000313" key="6">
    <source>
        <dbReference type="EMBL" id="KAH9310130.1"/>
    </source>
</evidence>
<dbReference type="Proteomes" id="UP000824469">
    <property type="component" value="Unassembled WGS sequence"/>
</dbReference>
<dbReference type="Gene3D" id="1.10.20.140">
    <property type="match status" value="1"/>
</dbReference>
<protein>
    <submittedName>
        <fullName evidence="6">Uncharacterized protein</fullName>
    </submittedName>
</protein>
<feature type="non-terminal residue" evidence="6">
    <location>
        <position position="273"/>
    </location>
</feature>
<dbReference type="GO" id="GO:0052381">
    <property type="term" value="F:tRNA dimethylallyltransferase activity"/>
    <property type="evidence" value="ECO:0007669"/>
    <property type="project" value="TreeGrafter"/>
</dbReference>
<accession>A0AA38L711</accession>
<evidence type="ECO:0000256" key="5">
    <source>
        <dbReference type="ARBA" id="ARBA00022840"/>
    </source>
</evidence>
<dbReference type="EMBL" id="JAHRHJ020000007">
    <property type="protein sequence ID" value="KAH9310130.1"/>
    <property type="molecule type" value="Genomic_DNA"/>
</dbReference>
<comment type="caution">
    <text evidence="6">The sequence shown here is derived from an EMBL/GenBank/DDBJ whole genome shotgun (WGS) entry which is preliminary data.</text>
</comment>
<evidence type="ECO:0000313" key="7">
    <source>
        <dbReference type="Proteomes" id="UP000824469"/>
    </source>
</evidence>
<dbReference type="AlphaFoldDB" id="A0AA38L711"/>
<dbReference type="InterPro" id="IPR039657">
    <property type="entry name" value="Dimethylallyltransferase"/>
</dbReference>
<dbReference type="GO" id="GO:0005524">
    <property type="term" value="F:ATP binding"/>
    <property type="evidence" value="ECO:0007669"/>
    <property type="project" value="UniProtKB-KW"/>
</dbReference>
<evidence type="ECO:0000256" key="3">
    <source>
        <dbReference type="ARBA" id="ARBA00022712"/>
    </source>
</evidence>
<dbReference type="PANTHER" id="PTHR11088">
    <property type="entry name" value="TRNA DIMETHYLALLYLTRANSFERASE"/>
    <property type="match status" value="1"/>
</dbReference>
<organism evidence="6 7">
    <name type="scientific">Taxus chinensis</name>
    <name type="common">Chinese yew</name>
    <name type="synonym">Taxus wallichiana var. chinensis</name>
    <dbReference type="NCBI Taxonomy" id="29808"/>
    <lineage>
        <taxon>Eukaryota</taxon>
        <taxon>Viridiplantae</taxon>
        <taxon>Streptophyta</taxon>
        <taxon>Embryophyta</taxon>
        <taxon>Tracheophyta</taxon>
        <taxon>Spermatophyta</taxon>
        <taxon>Pinopsida</taxon>
        <taxon>Pinidae</taxon>
        <taxon>Conifers II</taxon>
        <taxon>Cupressales</taxon>
        <taxon>Taxaceae</taxon>
        <taxon>Taxus</taxon>
    </lineage>
</organism>
<evidence type="ECO:0000256" key="2">
    <source>
        <dbReference type="ARBA" id="ARBA00022679"/>
    </source>
</evidence>
<reference evidence="6 7" key="1">
    <citation type="journal article" date="2021" name="Nat. Plants">
        <title>The Taxus genome provides insights into paclitaxel biosynthesis.</title>
        <authorList>
            <person name="Xiong X."/>
            <person name="Gou J."/>
            <person name="Liao Q."/>
            <person name="Li Y."/>
            <person name="Zhou Q."/>
            <person name="Bi G."/>
            <person name="Li C."/>
            <person name="Du R."/>
            <person name="Wang X."/>
            <person name="Sun T."/>
            <person name="Guo L."/>
            <person name="Liang H."/>
            <person name="Lu P."/>
            <person name="Wu Y."/>
            <person name="Zhang Z."/>
            <person name="Ro D.K."/>
            <person name="Shang Y."/>
            <person name="Huang S."/>
            <person name="Yan J."/>
        </authorList>
    </citation>
    <scope>NUCLEOTIDE SEQUENCE [LARGE SCALE GENOMIC DNA]</scope>
    <source>
        <strain evidence="6">Ta-2019</strain>
    </source>
</reference>
<name>A0AA38L711_TAXCH</name>
<comment type="similarity">
    <text evidence="1">Belongs to the IPP transferase family.</text>
</comment>
<proteinExistence type="inferred from homology"/>
<keyword evidence="5" id="KW-0067">ATP-binding</keyword>
<dbReference type="Gene3D" id="3.40.50.300">
    <property type="entry name" value="P-loop containing nucleotide triphosphate hydrolases"/>
    <property type="match status" value="1"/>
</dbReference>
<dbReference type="OMA" id="YLAVNDW"/>
<keyword evidence="7" id="KW-1185">Reference proteome</keyword>
<dbReference type="GO" id="GO:0006400">
    <property type="term" value="P:tRNA modification"/>
    <property type="evidence" value="ECO:0007669"/>
    <property type="project" value="TreeGrafter"/>
</dbReference>
<keyword evidence="3" id="KW-0203">Cytokinin biosynthesis</keyword>